<dbReference type="SMART" id="SM00066">
    <property type="entry name" value="GAL4"/>
    <property type="match status" value="1"/>
</dbReference>
<dbReference type="PANTHER" id="PTHR47784:SF9">
    <property type="entry name" value="ZN(II)2CYS6 TRANSCRIPTION FACTOR (EUROFUNG)"/>
    <property type="match status" value="1"/>
</dbReference>
<dbReference type="InterPro" id="IPR001138">
    <property type="entry name" value="Zn2Cys6_DnaBD"/>
</dbReference>
<evidence type="ECO:0000313" key="4">
    <source>
        <dbReference type="Proteomes" id="UP000813444"/>
    </source>
</evidence>
<comment type="caution">
    <text evidence="3">The sequence shown here is derived from an EMBL/GenBank/DDBJ whole genome shotgun (WGS) entry which is preliminary data.</text>
</comment>
<protein>
    <recommendedName>
        <fullName evidence="2">Zn(2)-C6 fungal-type domain-containing protein</fullName>
    </recommendedName>
</protein>
<dbReference type="GO" id="GO:0008270">
    <property type="term" value="F:zinc ion binding"/>
    <property type="evidence" value="ECO:0007669"/>
    <property type="project" value="InterPro"/>
</dbReference>
<gene>
    <name evidence="3" type="ORF">B0I35DRAFT_102049</name>
</gene>
<dbReference type="Proteomes" id="UP000813444">
    <property type="component" value="Unassembled WGS sequence"/>
</dbReference>
<dbReference type="Gene3D" id="4.10.240.10">
    <property type="entry name" value="Zn(2)-C6 fungal-type DNA-binding domain"/>
    <property type="match status" value="1"/>
</dbReference>
<dbReference type="InterPro" id="IPR053157">
    <property type="entry name" value="Sterol_Uptake_Regulator"/>
</dbReference>
<dbReference type="CDD" id="cd00067">
    <property type="entry name" value="GAL4"/>
    <property type="match status" value="1"/>
</dbReference>
<dbReference type="PRINTS" id="PR00755">
    <property type="entry name" value="AFLATOXINBRP"/>
</dbReference>
<evidence type="ECO:0000313" key="3">
    <source>
        <dbReference type="EMBL" id="KAH7308032.1"/>
    </source>
</evidence>
<dbReference type="GO" id="GO:0001228">
    <property type="term" value="F:DNA-binding transcription activator activity, RNA polymerase II-specific"/>
    <property type="evidence" value="ECO:0007669"/>
    <property type="project" value="TreeGrafter"/>
</dbReference>
<name>A0A8K0WLG7_9HYPO</name>
<evidence type="ECO:0000259" key="2">
    <source>
        <dbReference type="PROSITE" id="PS50048"/>
    </source>
</evidence>
<dbReference type="SUPFAM" id="SSF57701">
    <property type="entry name" value="Zn2/Cys6 DNA-binding domain"/>
    <property type="match status" value="1"/>
</dbReference>
<dbReference type="PROSITE" id="PS50048">
    <property type="entry name" value="ZN2_CY6_FUNGAL_2"/>
    <property type="match status" value="1"/>
</dbReference>
<dbReference type="OrthoDB" id="416217at2759"/>
<proteinExistence type="predicted"/>
<keyword evidence="1" id="KW-0539">Nucleus</keyword>
<dbReference type="AlphaFoldDB" id="A0A8K0WLG7"/>
<evidence type="ECO:0000256" key="1">
    <source>
        <dbReference type="ARBA" id="ARBA00023242"/>
    </source>
</evidence>
<accession>A0A8K0WLG7</accession>
<reference evidence="3" key="1">
    <citation type="journal article" date="2021" name="Nat. Commun.">
        <title>Genetic determinants of endophytism in the Arabidopsis root mycobiome.</title>
        <authorList>
            <person name="Mesny F."/>
            <person name="Miyauchi S."/>
            <person name="Thiergart T."/>
            <person name="Pickel B."/>
            <person name="Atanasova L."/>
            <person name="Karlsson M."/>
            <person name="Huettel B."/>
            <person name="Barry K.W."/>
            <person name="Haridas S."/>
            <person name="Chen C."/>
            <person name="Bauer D."/>
            <person name="Andreopoulos W."/>
            <person name="Pangilinan J."/>
            <person name="LaButti K."/>
            <person name="Riley R."/>
            <person name="Lipzen A."/>
            <person name="Clum A."/>
            <person name="Drula E."/>
            <person name="Henrissat B."/>
            <person name="Kohler A."/>
            <person name="Grigoriev I.V."/>
            <person name="Martin F.M."/>
            <person name="Hacquard S."/>
        </authorList>
    </citation>
    <scope>NUCLEOTIDE SEQUENCE</scope>
    <source>
        <strain evidence="3">MPI-CAGE-CH-0235</strain>
    </source>
</reference>
<dbReference type="PANTHER" id="PTHR47784">
    <property type="entry name" value="STEROL UPTAKE CONTROL PROTEIN 2"/>
    <property type="match status" value="1"/>
</dbReference>
<keyword evidence="4" id="KW-1185">Reference proteome</keyword>
<organism evidence="3 4">
    <name type="scientific">Stachybotrys elegans</name>
    <dbReference type="NCBI Taxonomy" id="80388"/>
    <lineage>
        <taxon>Eukaryota</taxon>
        <taxon>Fungi</taxon>
        <taxon>Dikarya</taxon>
        <taxon>Ascomycota</taxon>
        <taxon>Pezizomycotina</taxon>
        <taxon>Sordariomycetes</taxon>
        <taxon>Hypocreomycetidae</taxon>
        <taxon>Hypocreales</taxon>
        <taxon>Stachybotryaceae</taxon>
        <taxon>Stachybotrys</taxon>
    </lineage>
</organism>
<feature type="domain" description="Zn(2)-C6 fungal-type" evidence="2">
    <location>
        <begin position="21"/>
        <end position="51"/>
    </location>
</feature>
<sequence length="415" mass="45500">MVESDTKPPRQRKTHRKSRLGCKNCKLRSVKCDESKPACQRCSSSGFACSYALTQTAALQLCRAGAGVLSSQPVLHDYRIPLALPVGSATGVYSLGPGHVAALQRFSERDVWGFGLSSVRGVLRSRALALASSNPFMLHVFIALTLIHDAQLLPLGMKPPHASPIAFHLYHGTALYRRLLAQPLHALTASQKDALWICASFLGAASFAQMESTEPSRVWPMQSGTTAGPEAWLRMGQGKPIVWKHVDTHSEDSVFKDMAQAHAVDLLHTDPALSRDVLPPGFYDLYEISDTSTPDNNPYFSMLSILETFYSADSHDSALGLLVAFTSCIDEQLNQLLEAKDHRALLLLAYVHAKSTSCGSWWAAQRPIIEGASICKYLEQNGDSQIMSLLEYPRSMIAQAGQRFGYGARLLQARE</sequence>
<dbReference type="EMBL" id="JAGPNK010000016">
    <property type="protein sequence ID" value="KAH7308032.1"/>
    <property type="molecule type" value="Genomic_DNA"/>
</dbReference>
<dbReference type="InterPro" id="IPR036864">
    <property type="entry name" value="Zn2-C6_fun-type_DNA-bd_sf"/>
</dbReference>
<dbReference type="Pfam" id="PF00172">
    <property type="entry name" value="Zn_clus"/>
    <property type="match status" value="1"/>
</dbReference>